<dbReference type="AlphaFoldDB" id="A0A5P8W8W9"/>
<evidence type="ECO:0000259" key="7">
    <source>
        <dbReference type="PROSITE" id="PS50109"/>
    </source>
</evidence>
<accession>A0A5P8W8W9</accession>
<gene>
    <name evidence="9" type="ORF">GXM_06140</name>
</gene>
<dbReference type="Gene3D" id="1.10.287.130">
    <property type="match status" value="1"/>
</dbReference>
<evidence type="ECO:0000313" key="9">
    <source>
        <dbReference type="EMBL" id="QFS48646.1"/>
    </source>
</evidence>
<dbReference type="InterPro" id="IPR036097">
    <property type="entry name" value="HisK_dim/P_sf"/>
</dbReference>
<dbReference type="InterPro" id="IPR003661">
    <property type="entry name" value="HisK_dim/P_dom"/>
</dbReference>
<proteinExistence type="predicted"/>
<evidence type="ECO:0000256" key="5">
    <source>
        <dbReference type="ARBA" id="ARBA00023012"/>
    </source>
</evidence>
<dbReference type="FunFam" id="3.40.50.2300:FF:000444">
    <property type="entry name" value="Sensory transduction histidine kinase"/>
    <property type="match status" value="1"/>
</dbReference>
<organism evidence="9 10">
    <name type="scientific">Nostoc sphaeroides CCNUC1</name>
    <dbReference type="NCBI Taxonomy" id="2653204"/>
    <lineage>
        <taxon>Bacteria</taxon>
        <taxon>Bacillati</taxon>
        <taxon>Cyanobacteriota</taxon>
        <taxon>Cyanophyceae</taxon>
        <taxon>Nostocales</taxon>
        <taxon>Nostocaceae</taxon>
        <taxon>Nostoc</taxon>
    </lineage>
</organism>
<evidence type="ECO:0000256" key="4">
    <source>
        <dbReference type="ARBA" id="ARBA00022777"/>
    </source>
</evidence>
<dbReference type="SMART" id="SM00388">
    <property type="entry name" value="HisKA"/>
    <property type="match status" value="1"/>
</dbReference>
<evidence type="ECO:0000256" key="6">
    <source>
        <dbReference type="PROSITE-ProRule" id="PRU00169"/>
    </source>
</evidence>
<dbReference type="SMART" id="SM00448">
    <property type="entry name" value="REC"/>
    <property type="match status" value="1"/>
</dbReference>
<keyword evidence="3 6" id="KW-0597">Phosphoprotein</keyword>
<evidence type="ECO:0000256" key="2">
    <source>
        <dbReference type="ARBA" id="ARBA00012438"/>
    </source>
</evidence>
<dbReference type="InterPro" id="IPR036890">
    <property type="entry name" value="HATPase_C_sf"/>
</dbReference>
<dbReference type="SUPFAM" id="SSF52172">
    <property type="entry name" value="CheY-like"/>
    <property type="match status" value="1"/>
</dbReference>
<comment type="catalytic activity">
    <reaction evidence="1">
        <text>ATP + protein L-histidine = ADP + protein N-phospho-L-histidine.</text>
        <dbReference type="EC" id="2.7.13.3"/>
    </reaction>
</comment>
<dbReference type="SMART" id="SM00387">
    <property type="entry name" value="HATPase_c"/>
    <property type="match status" value="1"/>
</dbReference>
<feature type="domain" description="Response regulatory" evidence="8">
    <location>
        <begin position="5"/>
        <end position="121"/>
    </location>
</feature>
<dbReference type="SUPFAM" id="SSF55874">
    <property type="entry name" value="ATPase domain of HSP90 chaperone/DNA topoisomerase II/histidine kinase"/>
    <property type="match status" value="1"/>
</dbReference>
<dbReference type="GO" id="GO:0000155">
    <property type="term" value="F:phosphorelay sensor kinase activity"/>
    <property type="evidence" value="ECO:0007669"/>
    <property type="project" value="InterPro"/>
</dbReference>
<dbReference type="InterPro" id="IPR001789">
    <property type="entry name" value="Sig_transdc_resp-reg_receiver"/>
</dbReference>
<dbReference type="PANTHER" id="PTHR43547:SF2">
    <property type="entry name" value="HYBRID SIGNAL TRANSDUCTION HISTIDINE KINASE C"/>
    <property type="match status" value="1"/>
</dbReference>
<dbReference type="Pfam" id="PF00072">
    <property type="entry name" value="Response_reg"/>
    <property type="match status" value="1"/>
</dbReference>
<feature type="modified residue" description="4-aspartylphosphate" evidence="6">
    <location>
        <position position="54"/>
    </location>
</feature>
<dbReference type="Pfam" id="PF00512">
    <property type="entry name" value="HisKA"/>
    <property type="match status" value="1"/>
</dbReference>
<name>A0A5P8W8W9_9NOSO</name>
<evidence type="ECO:0000313" key="10">
    <source>
        <dbReference type="Proteomes" id="UP000326678"/>
    </source>
</evidence>
<keyword evidence="5" id="KW-0902">Two-component regulatory system</keyword>
<keyword evidence="4 9" id="KW-0418">Kinase</keyword>
<dbReference type="Gene3D" id="3.40.50.2300">
    <property type="match status" value="1"/>
</dbReference>
<keyword evidence="10" id="KW-1185">Reference proteome</keyword>
<dbReference type="Gene3D" id="3.30.565.10">
    <property type="entry name" value="Histidine kinase-like ATPase, C-terminal domain"/>
    <property type="match status" value="1"/>
</dbReference>
<evidence type="ECO:0000256" key="3">
    <source>
        <dbReference type="ARBA" id="ARBA00022553"/>
    </source>
</evidence>
<protein>
    <recommendedName>
        <fullName evidence="2">histidine kinase</fullName>
        <ecNumber evidence="2">2.7.13.3</ecNumber>
    </recommendedName>
</protein>
<dbReference type="PRINTS" id="PR00344">
    <property type="entry name" value="BCTRLSENSOR"/>
</dbReference>
<dbReference type="InterPro" id="IPR011006">
    <property type="entry name" value="CheY-like_superfamily"/>
</dbReference>
<keyword evidence="4 9" id="KW-0808">Transferase</keyword>
<dbReference type="Pfam" id="PF02518">
    <property type="entry name" value="HATPase_c"/>
    <property type="match status" value="1"/>
</dbReference>
<dbReference type="PROSITE" id="PS50109">
    <property type="entry name" value="HIS_KIN"/>
    <property type="match status" value="1"/>
</dbReference>
<evidence type="ECO:0000256" key="1">
    <source>
        <dbReference type="ARBA" id="ARBA00000085"/>
    </source>
</evidence>
<dbReference type="InterPro" id="IPR003594">
    <property type="entry name" value="HATPase_dom"/>
</dbReference>
<dbReference type="InterPro" id="IPR005467">
    <property type="entry name" value="His_kinase_dom"/>
</dbReference>
<dbReference type="Proteomes" id="UP000326678">
    <property type="component" value="Chromosome Gxm1"/>
</dbReference>
<reference evidence="9 10" key="1">
    <citation type="submission" date="2019-10" db="EMBL/GenBank/DDBJ databases">
        <title>Genomic and transcriptomic insights into the perfect genentic adaptation of a filamentous nitrogen-fixing cyanobacterium to rice fields.</title>
        <authorList>
            <person name="Chen Z."/>
        </authorList>
    </citation>
    <scope>NUCLEOTIDE SEQUENCE [LARGE SCALE GENOMIC DNA]</scope>
    <source>
        <strain evidence="9">CCNUC1</strain>
    </source>
</reference>
<dbReference type="CDD" id="cd00082">
    <property type="entry name" value="HisKA"/>
    <property type="match status" value="1"/>
</dbReference>
<dbReference type="PANTHER" id="PTHR43547">
    <property type="entry name" value="TWO-COMPONENT HISTIDINE KINASE"/>
    <property type="match status" value="1"/>
</dbReference>
<dbReference type="KEGG" id="nsh:GXM_06140"/>
<dbReference type="InterPro" id="IPR004358">
    <property type="entry name" value="Sig_transdc_His_kin-like_C"/>
</dbReference>
<evidence type="ECO:0000259" key="8">
    <source>
        <dbReference type="PROSITE" id="PS50110"/>
    </source>
</evidence>
<dbReference type="EMBL" id="CP045226">
    <property type="protein sequence ID" value="QFS48646.1"/>
    <property type="molecule type" value="Genomic_DNA"/>
</dbReference>
<dbReference type="PROSITE" id="PS50110">
    <property type="entry name" value="RESPONSE_REGULATORY"/>
    <property type="match status" value="1"/>
</dbReference>
<dbReference type="EC" id="2.7.13.3" evidence="2"/>
<dbReference type="RefSeq" id="WP_152590285.1">
    <property type="nucleotide sequence ID" value="NZ_CP045226.1"/>
</dbReference>
<feature type="domain" description="Histidine kinase" evidence="7">
    <location>
        <begin position="158"/>
        <end position="375"/>
    </location>
</feature>
<dbReference type="SUPFAM" id="SSF47384">
    <property type="entry name" value="Homodimeric domain of signal transducing histidine kinase"/>
    <property type="match status" value="1"/>
</dbReference>
<sequence>MNQPSILVVDDQPDNFDVIEAILSNQNYLLHYAASGEEAIASLNLFQPDVILLDVMMPGTDGIEVCQQIKAIPKWQPVPIIMVTALTAKEDLARCLKSGAEDFISKPVNAVELRARIHSMLRIKQQYDKIQNLSNIQASSIKVLETTLNELRGNLASALPHELNTPLNGIVGIISLLMEDIDGMNIAEILELLELADQSARRLEKITKQLLIYLEIELSTHQQQIEPQSTDFSMAAIAAALESHAQGVNRSDDLIFAIEEAKVSISDRYLAIILHELVDNALKFSQTGTAIKISSQVVAGMLNVYIHDMGRGMTAEQISKIGAFMQFERKSYEQQGIGMGLKLVKKIAELCGGQFSISSIYQQETTVHIALPIKPYITTLAKVI</sequence>